<dbReference type="OrthoDB" id="9804884at2"/>
<evidence type="ECO:0000313" key="1">
    <source>
        <dbReference type="EMBL" id="ETD67174.1"/>
    </source>
</evidence>
<dbReference type="AlphaFoldDB" id="V8FS97"/>
<dbReference type="Gene3D" id="3.60.20.10">
    <property type="entry name" value="Glutamine Phosphoribosylpyrophosphate, subunit 1, domain 1"/>
    <property type="match status" value="1"/>
</dbReference>
<proteinExistence type="predicted"/>
<evidence type="ECO:0000313" key="2">
    <source>
        <dbReference type="Proteomes" id="UP000018766"/>
    </source>
</evidence>
<reference evidence="1 2" key="1">
    <citation type="submission" date="2013-11" db="EMBL/GenBank/DDBJ databases">
        <title>Genomic analysis of Pelistega sp. HM-7.</title>
        <authorList>
            <person name="Kumbhare S.V."/>
            <person name="Shetty S.A."/>
            <person name="Sharma O."/>
            <person name="Dhotre D.P."/>
        </authorList>
    </citation>
    <scope>NUCLEOTIDE SEQUENCE [LARGE SCALE GENOMIC DNA]</scope>
    <source>
        <strain evidence="1 2">HM-7</strain>
    </source>
</reference>
<sequence length="205" mass="22169">MTCIIAIRAEGNTFMVADGQVTTDKDEVITYSEPKIVEFDGLLVGLAGSMPVVTAVRKVLPDFAMELTSVTTSRALYTIVGDMMRSARAYMEPFIEDINSLNGEFIIANEHIMFAVNASGYIIEESKVFLFHRVVGYVTTGSGGMVAKAAIQASCSTASNLQKPEIKPDMESFIEGIGLLAARIASEQITSVGSSLIFKQLRKLP</sequence>
<comment type="caution">
    <text evidence="1">The sequence shown here is derived from an EMBL/GenBank/DDBJ whole genome shotgun (WGS) entry which is preliminary data.</text>
</comment>
<dbReference type="SUPFAM" id="SSF56235">
    <property type="entry name" value="N-terminal nucleophile aminohydrolases (Ntn hydrolases)"/>
    <property type="match status" value="1"/>
</dbReference>
<keyword evidence="2" id="KW-1185">Reference proteome</keyword>
<dbReference type="InterPro" id="IPR029055">
    <property type="entry name" value="Ntn_hydrolases_N"/>
</dbReference>
<organism evidence="1 2">
    <name type="scientific">Pelistega indica</name>
    <dbReference type="NCBI Taxonomy" id="1414851"/>
    <lineage>
        <taxon>Bacteria</taxon>
        <taxon>Pseudomonadati</taxon>
        <taxon>Pseudomonadota</taxon>
        <taxon>Betaproteobacteria</taxon>
        <taxon>Burkholderiales</taxon>
        <taxon>Alcaligenaceae</taxon>
        <taxon>Pelistega</taxon>
    </lineage>
</organism>
<protein>
    <submittedName>
        <fullName evidence="1">Uncharacterized protein</fullName>
    </submittedName>
</protein>
<accession>V8FS97</accession>
<dbReference type="RefSeq" id="WP_023953005.1">
    <property type="nucleotide sequence ID" value="NZ_AYSV01000126.1"/>
</dbReference>
<dbReference type="CDD" id="cd01901">
    <property type="entry name" value="Ntn_hydrolase"/>
    <property type="match status" value="1"/>
</dbReference>
<dbReference type="EMBL" id="AYSV01000126">
    <property type="protein sequence ID" value="ETD67174.1"/>
    <property type="molecule type" value="Genomic_DNA"/>
</dbReference>
<gene>
    <name evidence="1" type="ORF">V757_11640</name>
</gene>
<name>V8FS97_9BURK</name>
<dbReference type="Proteomes" id="UP000018766">
    <property type="component" value="Unassembled WGS sequence"/>
</dbReference>